<dbReference type="InterPro" id="IPR000160">
    <property type="entry name" value="GGDEF_dom"/>
</dbReference>
<dbReference type="SUPFAM" id="SSF55073">
    <property type="entry name" value="Nucleotide cyclase"/>
    <property type="match status" value="1"/>
</dbReference>
<keyword evidence="4" id="KW-1185">Reference proteome</keyword>
<dbReference type="Proteomes" id="UP001252243">
    <property type="component" value="Unassembled WGS sequence"/>
</dbReference>
<sequence>MVLLDRSTLMVVFAVMTLTMLVLFYFDTYRKNRAPFAGWWCGAVATFFLAAVFYFLGEVQDVAWAPSLGNGVMVLGSGCVWAGTRSLASRRVRPGLLAVPATAAVAIDATVRYSDNARFGSIVLLALMGTAIGLASIELWRVRAESWHLVRSLAFATAGCAVYYLSRMAGLALLGPEDPLFQVLFGTGVTLLMAMVLLVVVSSSITSLNHTRRTEDLQELASRDGLTGLLNRGEFMHQAQRRLRATLAAGGGAAIVMADLDRFKAINDRFGHDAGDGVIRAFAEACRSALRDGDLVGRYGGEEFALLLDGVDAEEGVRIADRINAALAEHSSLPDGVGAPTASFGVVDARGRNAGLPRLLREADQALYVAKAAGRNRAVIGFAPAGNQAP</sequence>
<dbReference type="NCBIfam" id="TIGR00254">
    <property type="entry name" value="GGDEF"/>
    <property type="match status" value="1"/>
</dbReference>
<comment type="caution">
    <text evidence="3">The sequence shown here is derived from an EMBL/GenBank/DDBJ whole genome shotgun (WGS) entry which is preliminary data.</text>
</comment>
<protein>
    <submittedName>
        <fullName evidence="3">Diguanylate cyclase (GGDEF)-like protein</fullName>
    </submittedName>
</protein>
<dbReference type="Gene3D" id="3.30.70.270">
    <property type="match status" value="1"/>
</dbReference>
<evidence type="ECO:0000313" key="3">
    <source>
        <dbReference type="EMBL" id="MDR7081728.1"/>
    </source>
</evidence>
<name>A0ABU1U971_9MICC</name>
<dbReference type="EMBL" id="JAVDVQ010000003">
    <property type="protein sequence ID" value="MDR7081728.1"/>
    <property type="molecule type" value="Genomic_DNA"/>
</dbReference>
<reference evidence="3 4" key="1">
    <citation type="submission" date="2023-07" db="EMBL/GenBank/DDBJ databases">
        <title>Sorghum-associated microbial communities from plants grown in Nebraska, USA.</title>
        <authorList>
            <person name="Schachtman D."/>
        </authorList>
    </citation>
    <scope>NUCLEOTIDE SEQUENCE [LARGE SCALE GENOMIC DNA]</scope>
    <source>
        <strain evidence="3 4">BE167</strain>
    </source>
</reference>
<dbReference type="InterPro" id="IPR029787">
    <property type="entry name" value="Nucleotide_cyclase"/>
</dbReference>
<keyword evidence="1" id="KW-0472">Membrane</keyword>
<evidence type="ECO:0000313" key="4">
    <source>
        <dbReference type="Proteomes" id="UP001252243"/>
    </source>
</evidence>
<evidence type="ECO:0000256" key="1">
    <source>
        <dbReference type="SAM" id="Phobius"/>
    </source>
</evidence>
<feature type="domain" description="GGDEF" evidence="2">
    <location>
        <begin position="251"/>
        <end position="383"/>
    </location>
</feature>
<dbReference type="InterPro" id="IPR050469">
    <property type="entry name" value="Diguanylate_Cyclase"/>
</dbReference>
<feature type="transmembrane region" description="Helical" evidence="1">
    <location>
        <begin position="180"/>
        <end position="203"/>
    </location>
</feature>
<dbReference type="CDD" id="cd01949">
    <property type="entry name" value="GGDEF"/>
    <property type="match status" value="1"/>
</dbReference>
<keyword evidence="1" id="KW-0812">Transmembrane</keyword>
<dbReference type="RefSeq" id="WP_310051284.1">
    <property type="nucleotide sequence ID" value="NZ_JAVDVQ010000003.1"/>
</dbReference>
<organism evidence="3 4">
    <name type="scientific">Arthrobacter ginsengisoli</name>
    <dbReference type="NCBI Taxonomy" id="1356565"/>
    <lineage>
        <taxon>Bacteria</taxon>
        <taxon>Bacillati</taxon>
        <taxon>Actinomycetota</taxon>
        <taxon>Actinomycetes</taxon>
        <taxon>Micrococcales</taxon>
        <taxon>Micrococcaceae</taxon>
        <taxon>Arthrobacter</taxon>
    </lineage>
</organism>
<keyword evidence="1" id="KW-1133">Transmembrane helix</keyword>
<feature type="transmembrane region" description="Helical" evidence="1">
    <location>
        <begin position="6"/>
        <end position="26"/>
    </location>
</feature>
<proteinExistence type="predicted"/>
<feature type="transmembrane region" description="Helical" evidence="1">
    <location>
        <begin position="63"/>
        <end position="83"/>
    </location>
</feature>
<evidence type="ECO:0000259" key="2">
    <source>
        <dbReference type="PROSITE" id="PS50887"/>
    </source>
</evidence>
<feature type="transmembrane region" description="Helical" evidence="1">
    <location>
        <begin position="152"/>
        <end position="174"/>
    </location>
</feature>
<dbReference type="PROSITE" id="PS50887">
    <property type="entry name" value="GGDEF"/>
    <property type="match status" value="1"/>
</dbReference>
<dbReference type="InterPro" id="IPR043128">
    <property type="entry name" value="Rev_trsase/Diguanyl_cyclase"/>
</dbReference>
<dbReference type="PANTHER" id="PTHR45138">
    <property type="entry name" value="REGULATORY COMPONENTS OF SENSORY TRANSDUCTION SYSTEM"/>
    <property type="match status" value="1"/>
</dbReference>
<dbReference type="Pfam" id="PF00990">
    <property type="entry name" value="GGDEF"/>
    <property type="match status" value="1"/>
</dbReference>
<feature type="transmembrane region" description="Helical" evidence="1">
    <location>
        <begin position="119"/>
        <end position="140"/>
    </location>
</feature>
<dbReference type="SMART" id="SM00267">
    <property type="entry name" value="GGDEF"/>
    <property type="match status" value="1"/>
</dbReference>
<gene>
    <name evidence="3" type="ORF">J2X01_001009</name>
</gene>
<feature type="transmembrane region" description="Helical" evidence="1">
    <location>
        <begin position="38"/>
        <end position="57"/>
    </location>
</feature>
<dbReference type="PANTHER" id="PTHR45138:SF9">
    <property type="entry name" value="DIGUANYLATE CYCLASE DGCM-RELATED"/>
    <property type="match status" value="1"/>
</dbReference>
<accession>A0ABU1U971</accession>